<dbReference type="EMBL" id="MN740917">
    <property type="protein sequence ID" value="QHU17734.1"/>
    <property type="molecule type" value="Genomic_DNA"/>
</dbReference>
<accession>A0A6C0KN01</accession>
<sequence>MLRNFTVPNGLLYDEQSCEINNNQVDIKDYSNELLYEQLVKHVFGLKKYNLHCKAKTVKHKNKQNDIKKTRKKKD</sequence>
<evidence type="ECO:0000313" key="1">
    <source>
        <dbReference type="EMBL" id="QHU17734.1"/>
    </source>
</evidence>
<proteinExistence type="predicted"/>
<organism evidence="1">
    <name type="scientific">viral metagenome</name>
    <dbReference type="NCBI Taxonomy" id="1070528"/>
    <lineage>
        <taxon>unclassified sequences</taxon>
        <taxon>metagenomes</taxon>
        <taxon>organismal metagenomes</taxon>
    </lineage>
</organism>
<protein>
    <submittedName>
        <fullName evidence="1">Uncharacterized protein</fullName>
    </submittedName>
</protein>
<dbReference type="AlphaFoldDB" id="A0A6C0KN01"/>
<name>A0A6C0KN01_9ZZZZ</name>
<reference evidence="1" key="1">
    <citation type="journal article" date="2020" name="Nature">
        <title>Giant virus diversity and host interactions through global metagenomics.</title>
        <authorList>
            <person name="Schulz F."/>
            <person name="Roux S."/>
            <person name="Paez-Espino D."/>
            <person name="Jungbluth S."/>
            <person name="Walsh D.A."/>
            <person name="Denef V.J."/>
            <person name="McMahon K.D."/>
            <person name="Konstantinidis K.T."/>
            <person name="Eloe-Fadrosh E.A."/>
            <person name="Kyrpides N.C."/>
            <person name="Woyke T."/>
        </authorList>
    </citation>
    <scope>NUCLEOTIDE SEQUENCE</scope>
    <source>
        <strain evidence="1">GVMAG-S-3300012919-55</strain>
    </source>
</reference>